<keyword evidence="2" id="KW-1185">Reference proteome</keyword>
<dbReference type="AlphaFoldDB" id="A0A8J2P610"/>
<gene>
    <name evidence="1" type="ORF">AFUS01_LOCUS15930</name>
</gene>
<accession>A0A8J2P610</accession>
<dbReference type="Proteomes" id="UP000708208">
    <property type="component" value="Unassembled WGS sequence"/>
</dbReference>
<dbReference type="PANTHER" id="PTHR47331">
    <property type="entry name" value="PHD-TYPE DOMAIN-CONTAINING PROTEIN"/>
    <property type="match status" value="1"/>
</dbReference>
<dbReference type="OrthoDB" id="6428063at2759"/>
<evidence type="ECO:0008006" key="3">
    <source>
        <dbReference type="Google" id="ProtNLM"/>
    </source>
</evidence>
<dbReference type="InterPro" id="IPR008042">
    <property type="entry name" value="Retrotrans_Pao"/>
</dbReference>
<sequence length="688" mass="77645">MNLNQIGTESMIHALFGGVNSDPVTHIQYEVPVSNLDGTYCCSIKLLDQSTICTAIPKVPRGPWFGELKQRKIWISDVGTDCKSVDILIGADAIGKIMTGQVRHLKCGLIAVETKLGWTLMGEVPKRPREERPALLVTSLLNSASCITSLWQLEAIGITDPAGTSTREELERSAKEHFLSTVSVNQEGRYQVHLPWVDGHPELGTNLAIAEKRLVATTAKLRENNRLAEYSRIFEEWLSLGVIERVPEGESKCVHYLPHRAVVKEASTTTKVRPVFDASAHERNSPSLNDCLEKGPNLIEEILPLLIRFREKRIGVVADIAKAFLQISVAEQDRNFLRFLWWEDENAKKMVALRHRRVVFGVSSSPFLLGAVIEFHLNRAPAHLEETARILRKSFYVDNCVSCVHTKEQLDSLISESQELFALGKFDLRGWEYTLYSSTKPEETPVLGLLWDRSEDSLRCDLNKLQHLKGPVTKRKVLSIAQQIFDPVGFLSPVTLQPKKLLQLTWEMKVGWDTELPTEISEPFLKWTSELHMLSVVRIPRWMTEIPSNRMSWSLHTFSDASKTAFAACVFLRAETSRGIITQLVVAKSRVAPIRVVTIPRLELLSFVSWLRDKTRIGKLTVEELEAGERKLLKAVQIDAFKPNPITHTKGAAIVQDEDELYRVKSRLLLSDETKDFKLPILLPAGHP</sequence>
<feature type="non-terminal residue" evidence="1">
    <location>
        <position position="1"/>
    </location>
</feature>
<evidence type="ECO:0000313" key="2">
    <source>
        <dbReference type="Proteomes" id="UP000708208"/>
    </source>
</evidence>
<dbReference type="Pfam" id="PF05380">
    <property type="entry name" value="Peptidase_A17"/>
    <property type="match status" value="1"/>
</dbReference>
<organism evidence="1 2">
    <name type="scientific">Allacma fusca</name>
    <dbReference type="NCBI Taxonomy" id="39272"/>
    <lineage>
        <taxon>Eukaryota</taxon>
        <taxon>Metazoa</taxon>
        <taxon>Ecdysozoa</taxon>
        <taxon>Arthropoda</taxon>
        <taxon>Hexapoda</taxon>
        <taxon>Collembola</taxon>
        <taxon>Symphypleona</taxon>
        <taxon>Sminthuridae</taxon>
        <taxon>Allacma</taxon>
    </lineage>
</organism>
<dbReference type="PANTHER" id="PTHR47331:SF1">
    <property type="entry name" value="GAG-LIKE PROTEIN"/>
    <property type="match status" value="1"/>
</dbReference>
<dbReference type="EMBL" id="CAJVCH010143121">
    <property type="protein sequence ID" value="CAG7727067.1"/>
    <property type="molecule type" value="Genomic_DNA"/>
</dbReference>
<comment type="caution">
    <text evidence="1">The sequence shown here is derived from an EMBL/GenBank/DDBJ whole genome shotgun (WGS) entry which is preliminary data.</text>
</comment>
<evidence type="ECO:0000313" key="1">
    <source>
        <dbReference type="EMBL" id="CAG7727067.1"/>
    </source>
</evidence>
<reference evidence="1" key="1">
    <citation type="submission" date="2021-06" db="EMBL/GenBank/DDBJ databases">
        <authorList>
            <person name="Hodson N. C."/>
            <person name="Mongue J. A."/>
            <person name="Jaron S. K."/>
        </authorList>
    </citation>
    <scope>NUCLEOTIDE SEQUENCE</scope>
</reference>
<name>A0A8J2P610_9HEXA</name>
<proteinExistence type="predicted"/>
<protein>
    <recommendedName>
        <fullName evidence="3">Peptidase aspartic putative domain-containing protein</fullName>
    </recommendedName>
</protein>